<dbReference type="Proteomes" id="UP000001568">
    <property type="component" value="Chromosome 6"/>
</dbReference>
<proteinExistence type="inferred from homology"/>
<evidence type="ECO:0000259" key="13">
    <source>
        <dbReference type="Pfam" id="PF03199"/>
    </source>
</evidence>
<dbReference type="GO" id="GO:0005524">
    <property type="term" value="F:ATP binding"/>
    <property type="evidence" value="ECO:0007669"/>
    <property type="project" value="UniProtKB-UniRule"/>
</dbReference>
<keyword evidence="15" id="KW-1185">Reference proteome</keyword>
<dbReference type="GO" id="GO:0009753">
    <property type="term" value="P:response to jasmonic acid"/>
    <property type="evidence" value="ECO:0007669"/>
    <property type="project" value="EnsemblPlants"/>
</dbReference>
<feature type="binding site" evidence="12">
    <location>
        <begin position="110"/>
        <end position="113"/>
    </location>
    <ligand>
        <name>substrate</name>
    </ligand>
</feature>
<dbReference type="AlphaFoldDB" id="A4RYM3"/>
<feature type="binding site" evidence="10">
    <location>
        <begin position="356"/>
        <end position="359"/>
    </location>
    <ligand>
        <name>ATP</name>
        <dbReference type="ChEBI" id="CHEBI:30616"/>
    </ligand>
</feature>
<name>A4RYM3_OSTLU</name>
<feature type="binding site" evidence="10">
    <location>
        <position position="415"/>
    </location>
    <ligand>
        <name>ATP</name>
        <dbReference type="ChEBI" id="CHEBI:30616"/>
    </ligand>
</feature>
<evidence type="ECO:0000256" key="11">
    <source>
        <dbReference type="PIRSR" id="PIRSR001558-2"/>
    </source>
</evidence>
<dbReference type="Pfam" id="PF03199">
    <property type="entry name" value="GSH_synthase"/>
    <property type="match status" value="1"/>
</dbReference>
<feature type="binding site" evidence="11">
    <location>
        <position position="108"/>
    </location>
    <ligand>
        <name>Mg(2+)</name>
        <dbReference type="ChEBI" id="CHEBI:18420"/>
    </ligand>
</feature>
<feature type="binding site" evidence="12">
    <location>
        <begin position="418"/>
        <end position="419"/>
    </location>
    <ligand>
        <name>substrate</name>
    </ligand>
</feature>
<dbReference type="GO" id="GO:0005829">
    <property type="term" value="C:cytosol"/>
    <property type="evidence" value="ECO:0007669"/>
    <property type="project" value="EnsemblPlants"/>
</dbReference>
<dbReference type="Pfam" id="PF03917">
    <property type="entry name" value="GSH_synth_ATP"/>
    <property type="match status" value="1"/>
</dbReference>
<dbReference type="SUPFAM" id="SSF56059">
    <property type="entry name" value="Glutathione synthetase ATP-binding domain-like"/>
    <property type="match status" value="1"/>
</dbReference>
<evidence type="ECO:0000313" key="14">
    <source>
        <dbReference type="EMBL" id="ABO96709.1"/>
    </source>
</evidence>
<dbReference type="OrthoDB" id="2020073at2759"/>
<evidence type="ECO:0000256" key="12">
    <source>
        <dbReference type="PIRSR" id="PIRSR001558-3"/>
    </source>
</evidence>
<feature type="binding site" evidence="10">
    <location>
        <position position="382"/>
    </location>
    <ligand>
        <name>ATP</name>
        <dbReference type="ChEBI" id="CHEBI:30616"/>
    </ligand>
</feature>
<dbReference type="InterPro" id="IPR014042">
    <property type="entry name" value="Glutathione_synthase_a-hlx"/>
</dbReference>
<keyword evidence="6 9" id="KW-0547">Nucleotide-binding</keyword>
<dbReference type="STRING" id="436017.A4RYM3"/>
<evidence type="ECO:0000256" key="3">
    <source>
        <dbReference type="ARBA" id="ARBA00022598"/>
    </source>
</evidence>
<dbReference type="EC" id="6.3.2.3" evidence="9"/>
<evidence type="ECO:0000256" key="4">
    <source>
        <dbReference type="ARBA" id="ARBA00022684"/>
    </source>
</evidence>
<feature type="binding site" evidence="10">
    <location>
        <position position="90"/>
    </location>
    <ligand>
        <name>substrate</name>
    </ligand>
</feature>
<dbReference type="PANTHER" id="PTHR11130:SF0">
    <property type="entry name" value="GLUTATHIONE SYNTHETASE"/>
    <property type="match status" value="1"/>
</dbReference>
<dbReference type="eggNOG" id="KOG0021">
    <property type="taxonomic scope" value="Eukaryota"/>
</dbReference>
<comment type="cofactor">
    <cofactor evidence="9 11">
        <name>Mg(2+)</name>
        <dbReference type="ChEBI" id="CHEBI:18420"/>
    </cofactor>
    <text evidence="9 11">Binds 1 Mg(2+) ion per subunit.</text>
</comment>
<feature type="binding site" evidence="10">
    <location>
        <position position="409"/>
    </location>
    <ligand>
        <name>ATP</name>
        <dbReference type="ChEBI" id="CHEBI:30616"/>
    </ligand>
</feature>
<evidence type="ECO:0000256" key="8">
    <source>
        <dbReference type="ARBA" id="ARBA00022842"/>
    </source>
</evidence>
<evidence type="ECO:0000256" key="10">
    <source>
        <dbReference type="PIRSR" id="PIRSR001558-1"/>
    </source>
</evidence>
<dbReference type="PANTHER" id="PTHR11130">
    <property type="entry name" value="GLUTATHIONE SYNTHETASE"/>
    <property type="match status" value="1"/>
</dbReference>
<feature type="binding site" evidence="10">
    <location>
        <position position="270"/>
    </location>
    <ligand>
        <name>ATP</name>
        <dbReference type="ChEBI" id="CHEBI:30616"/>
    </ligand>
</feature>
<keyword evidence="8 9" id="KW-0460">Magnesium</keyword>
<evidence type="ECO:0000313" key="15">
    <source>
        <dbReference type="Proteomes" id="UP000001568"/>
    </source>
</evidence>
<dbReference type="InterPro" id="IPR037013">
    <property type="entry name" value="GSH-S_sub-bd_sf"/>
</dbReference>
<feature type="binding site" evidence="10">
    <location>
        <position position="184"/>
    </location>
    <ligand>
        <name>substrate</name>
    </ligand>
</feature>
<keyword evidence="3 9" id="KW-0436">Ligase</keyword>
<evidence type="ECO:0000256" key="1">
    <source>
        <dbReference type="ARBA" id="ARBA00004965"/>
    </source>
</evidence>
<dbReference type="InterPro" id="IPR014049">
    <property type="entry name" value="Glutathione_synthase_N_euk"/>
</dbReference>
<comment type="pathway">
    <text evidence="1 9">Sulfur metabolism; glutathione biosynthesis; glutathione from L-cysteine and L-glutamate: step 2/2.</text>
</comment>
<feature type="binding site" evidence="10">
    <location>
        <begin position="325"/>
        <end position="334"/>
    </location>
    <ligand>
        <name>ATP</name>
        <dbReference type="ChEBI" id="CHEBI:30616"/>
    </ligand>
</feature>
<dbReference type="GO" id="GO:0000287">
    <property type="term" value="F:magnesium ion binding"/>
    <property type="evidence" value="ECO:0007669"/>
    <property type="project" value="UniProtKB-UniRule"/>
</dbReference>
<dbReference type="GO" id="GO:0043295">
    <property type="term" value="F:glutathione binding"/>
    <property type="evidence" value="ECO:0007669"/>
    <property type="project" value="UniProtKB-UniRule"/>
</dbReference>
<gene>
    <name evidence="14" type="primary">GSH1</name>
    <name evidence="14" type="ORF">OSTLU_32080</name>
</gene>
<dbReference type="PIRSF" id="PIRSF001558">
    <property type="entry name" value="GSHase"/>
    <property type="match status" value="1"/>
</dbReference>
<dbReference type="GeneID" id="5002170"/>
<dbReference type="RefSeq" id="XP_001418416.1">
    <property type="nucleotide sequence ID" value="XM_001418379.1"/>
</dbReference>
<sequence>MIGGDEAGTFTHAPVSCAPTTFPRSAYELAEATSPAFAELYDGVSRDDGFLRETLRGAIKNDAFTAALWDVYERSGGQEGRQKAEVGVLRSDYMLDAPSGLPLQVEVNTVSTSFMALGSKVSAMHRHLAAWSAKPGEVVDFDAMPQNDALSSAGDVLAAGWKAMGSKGKIMMVVQPNERNMFDQRHISHYIFETHGIHTVRATLAEVNAEGALRDGTLTFRGDDIGLVYFRAGYTPSDYPTSGEWSARLLIEQSNALKSPSVAMHLAGSKKVQQKLAEAGVLESFMPERAADMRRVFADLYSLDGDEGTEAIKLALANPAGYVLKPQREGGGNNLYSDDLRKRLELGGDLGAFILMQRILPPSHQTLTVRAGKVLEIETLSELGIYGSYLRVGDEIVINKHGGSLLRTKAATSDEGGVAAGYAVLDSPLLV</sequence>
<keyword evidence="7 9" id="KW-0067">ATP-binding</keyword>
<dbReference type="InterPro" id="IPR016185">
    <property type="entry name" value="PreATP-grasp_dom_sf"/>
</dbReference>
<feature type="binding site" evidence="10">
    <location>
        <position position="407"/>
    </location>
    <ligand>
        <name>substrate</name>
    </ligand>
</feature>
<evidence type="ECO:0000256" key="2">
    <source>
        <dbReference type="ARBA" id="ARBA00010385"/>
    </source>
</evidence>
<dbReference type="Gene3D" id="3.30.1490.80">
    <property type="match status" value="1"/>
</dbReference>
<dbReference type="Gramene" id="ABO96709">
    <property type="protein sequence ID" value="ABO96709"/>
    <property type="gene ID" value="OSTLU_32080"/>
</dbReference>
<protein>
    <recommendedName>
        <fullName evidence="9">Glutathione synthetase</fullName>
        <shortName evidence="9">GSH-S</shortName>
        <ecNumber evidence="9">6.3.2.3</ecNumber>
    </recommendedName>
</protein>
<dbReference type="NCBIfam" id="TIGR01986">
    <property type="entry name" value="glut_syn_euk"/>
    <property type="match status" value="1"/>
</dbReference>
<comment type="catalytic activity">
    <reaction evidence="9">
        <text>gamma-L-glutamyl-L-cysteine + glycine + ATP = glutathione + ADP + phosphate + H(+)</text>
        <dbReference type="Rhea" id="RHEA:13557"/>
        <dbReference type="ChEBI" id="CHEBI:15378"/>
        <dbReference type="ChEBI" id="CHEBI:30616"/>
        <dbReference type="ChEBI" id="CHEBI:43474"/>
        <dbReference type="ChEBI" id="CHEBI:57305"/>
        <dbReference type="ChEBI" id="CHEBI:57925"/>
        <dbReference type="ChEBI" id="CHEBI:58173"/>
        <dbReference type="ChEBI" id="CHEBI:456216"/>
        <dbReference type="EC" id="6.3.2.3"/>
    </reaction>
</comment>
<comment type="similarity">
    <text evidence="2 9">Belongs to the eukaryotic GSH synthase family.</text>
</comment>
<feature type="domain" description="Glutathione synthase substrate-binding" evidence="13">
    <location>
        <begin position="170"/>
        <end position="267"/>
    </location>
</feature>
<dbReference type="SUPFAM" id="SSF52440">
    <property type="entry name" value="PreATP-grasp domain"/>
    <property type="match status" value="1"/>
</dbReference>
<dbReference type="Gene3D" id="3.40.50.1760">
    <property type="entry name" value="Glutathione synthase, substrate-binding domain superfamily, eukaryotic"/>
    <property type="match status" value="1"/>
</dbReference>
<dbReference type="EMBL" id="CP000586">
    <property type="protein sequence ID" value="ABO96709.1"/>
    <property type="molecule type" value="Genomic_DNA"/>
</dbReference>
<dbReference type="UniPathway" id="UPA00142">
    <property type="reaction ID" value="UER00210"/>
</dbReference>
<evidence type="ECO:0000256" key="5">
    <source>
        <dbReference type="ARBA" id="ARBA00022723"/>
    </source>
</evidence>
<reference evidence="14 15" key="1">
    <citation type="journal article" date="2007" name="Proc. Natl. Acad. Sci. U.S.A.">
        <title>The tiny eukaryote Ostreococcus provides genomic insights into the paradox of plankton speciation.</title>
        <authorList>
            <person name="Palenik B."/>
            <person name="Grimwood J."/>
            <person name="Aerts A."/>
            <person name="Rouze P."/>
            <person name="Salamov A."/>
            <person name="Putnam N."/>
            <person name="Dupont C."/>
            <person name="Jorgensen R."/>
            <person name="Derelle E."/>
            <person name="Rombauts S."/>
            <person name="Zhou K."/>
            <person name="Otillar R."/>
            <person name="Merchant S.S."/>
            <person name="Podell S."/>
            <person name="Gaasterland T."/>
            <person name="Napoli C."/>
            <person name="Gendler K."/>
            <person name="Manuell A."/>
            <person name="Tai V."/>
            <person name="Vallon O."/>
            <person name="Piganeau G."/>
            <person name="Jancek S."/>
            <person name="Heijde M."/>
            <person name="Jabbari K."/>
            <person name="Bowler C."/>
            <person name="Lohr M."/>
            <person name="Robbens S."/>
            <person name="Werner G."/>
            <person name="Dubchak I."/>
            <person name="Pazour G.J."/>
            <person name="Ren Q."/>
            <person name="Paulsen I."/>
            <person name="Delwiche C."/>
            <person name="Schmutz J."/>
            <person name="Rokhsar D."/>
            <person name="Van de Peer Y."/>
            <person name="Moreau H."/>
            <person name="Grigoriev I.V."/>
        </authorList>
    </citation>
    <scope>NUCLEOTIDE SEQUENCE [LARGE SCALE GENOMIC DNA]</scope>
    <source>
        <strain evidence="14 15">CCE9901</strain>
    </source>
</reference>
<feature type="binding site" evidence="11">
    <location>
        <position position="329"/>
    </location>
    <ligand>
        <name>Mg(2+)</name>
        <dbReference type="ChEBI" id="CHEBI:18420"/>
    </ligand>
</feature>
<feature type="binding site" evidence="12">
    <location>
        <begin position="231"/>
        <end position="234"/>
    </location>
    <ligand>
        <name>substrate</name>
    </ligand>
</feature>
<dbReference type="InterPro" id="IPR004887">
    <property type="entry name" value="GSH_synth_subst-bd"/>
</dbReference>
<dbReference type="GO" id="GO:0006950">
    <property type="term" value="P:response to stress"/>
    <property type="evidence" value="ECO:0007669"/>
    <property type="project" value="EnsemblPlants"/>
</dbReference>
<dbReference type="Gene3D" id="3.30.470.20">
    <property type="entry name" value="ATP-grasp fold, B domain"/>
    <property type="match status" value="1"/>
</dbReference>
<evidence type="ECO:0000256" key="7">
    <source>
        <dbReference type="ARBA" id="ARBA00022840"/>
    </source>
</evidence>
<dbReference type="OMA" id="NGLVMYP"/>
<evidence type="ECO:0000256" key="6">
    <source>
        <dbReference type="ARBA" id="ARBA00022741"/>
    </source>
</evidence>
<dbReference type="KEGG" id="olu:OSTLU_32080"/>
<dbReference type="InterPro" id="IPR014709">
    <property type="entry name" value="Glutathione_synthase_C_euk"/>
</dbReference>
<feature type="binding site" evidence="11">
    <location>
        <position position="106"/>
    </location>
    <ligand>
        <name>Mg(2+)</name>
        <dbReference type="ChEBI" id="CHEBI:18420"/>
    </ligand>
</feature>
<accession>A4RYM3</accession>
<dbReference type="GO" id="GO:0009507">
    <property type="term" value="C:chloroplast"/>
    <property type="evidence" value="ECO:0007669"/>
    <property type="project" value="EnsemblPlants"/>
</dbReference>
<keyword evidence="5 9" id="KW-0479">Metal-binding</keyword>
<feature type="binding site" evidence="12">
    <location>
        <begin position="178"/>
        <end position="180"/>
    </location>
    <ligand>
        <name>substrate</name>
    </ligand>
</feature>
<organism evidence="14 15">
    <name type="scientific">Ostreococcus lucimarinus (strain CCE9901)</name>
    <dbReference type="NCBI Taxonomy" id="436017"/>
    <lineage>
        <taxon>Eukaryota</taxon>
        <taxon>Viridiplantae</taxon>
        <taxon>Chlorophyta</taxon>
        <taxon>Mamiellophyceae</taxon>
        <taxon>Mamiellales</taxon>
        <taxon>Bathycoccaceae</taxon>
        <taxon>Ostreococcus</taxon>
    </lineage>
</organism>
<feature type="binding site" evidence="10">
    <location>
        <position position="336"/>
    </location>
    <ligand>
        <name>ATP</name>
        <dbReference type="ChEBI" id="CHEBI:30616"/>
    </ligand>
</feature>
<dbReference type="GO" id="GO:0004363">
    <property type="term" value="F:glutathione synthase activity"/>
    <property type="evidence" value="ECO:0007669"/>
    <property type="project" value="UniProtKB-UniRule"/>
</dbReference>
<dbReference type="HOGENOM" id="CLU_025152_2_1_1"/>
<feature type="binding site" evidence="10">
    <location>
        <position position="106"/>
    </location>
    <ligand>
        <name>ATP</name>
        <dbReference type="ChEBI" id="CHEBI:30616"/>
    </ligand>
</feature>
<dbReference type="Gene3D" id="3.30.1490.50">
    <property type="match status" value="1"/>
</dbReference>
<keyword evidence="4 9" id="KW-0317">Glutathione biosynthesis</keyword>
<dbReference type="Gene3D" id="1.10.1080.10">
    <property type="entry name" value="Glutathione Synthetase, Chain A, domain 3"/>
    <property type="match status" value="1"/>
</dbReference>
<evidence type="ECO:0000256" key="9">
    <source>
        <dbReference type="PIRNR" id="PIRNR001558"/>
    </source>
</evidence>
<dbReference type="InterPro" id="IPR005615">
    <property type="entry name" value="Glutathione_synthase"/>
</dbReference>